<dbReference type="Pfam" id="PF03473">
    <property type="entry name" value="MOSC"/>
    <property type="match status" value="1"/>
</dbReference>
<dbReference type="GO" id="GO:0003824">
    <property type="term" value="F:catalytic activity"/>
    <property type="evidence" value="ECO:0007669"/>
    <property type="project" value="InterPro"/>
</dbReference>
<evidence type="ECO:0000313" key="4">
    <source>
        <dbReference type="Proteomes" id="UP000326202"/>
    </source>
</evidence>
<dbReference type="Pfam" id="PF03476">
    <property type="entry name" value="MOSC_N"/>
    <property type="match status" value="1"/>
</dbReference>
<name>A0A5J6MDI0_9PROT</name>
<dbReference type="SUPFAM" id="SSF50800">
    <property type="entry name" value="PK beta-barrel domain-like"/>
    <property type="match status" value="1"/>
</dbReference>
<dbReference type="InterPro" id="IPR011037">
    <property type="entry name" value="Pyrv_Knase-like_insert_dom_sf"/>
</dbReference>
<dbReference type="Gene3D" id="2.40.33.20">
    <property type="entry name" value="PK beta-barrel domain-like"/>
    <property type="match status" value="1"/>
</dbReference>
<evidence type="ECO:0000313" key="3">
    <source>
        <dbReference type="EMBL" id="QEX15483.1"/>
    </source>
</evidence>
<dbReference type="AlphaFoldDB" id="A0A5J6MDI0"/>
<accession>A0A5J6MDI0</accession>
<evidence type="ECO:0000256" key="1">
    <source>
        <dbReference type="SAM" id="MobiDB-lite"/>
    </source>
</evidence>
<protein>
    <submittedName>
        <fullName evidence="3">Molybdenum cofactor sulfurase</fullName>
    </submittedName>
</protein>
<dbReference type="KEGG" id="htq:FRZ44_07670"/>
<dbReference type="InterPro" id="IPR005303">
    <property type="entry name" value="MOCOS_middle"/>
</dbReference>
<proteinExistence type="predicted"/>
<dbReference type="OrthoDB" id="581532at2"/>
<dbReference type="EMBL" id="CP042906">
    <property type="protein sequence ID" value="QEX15483.1"/>
    <property type="molecule type" value="Genomic_DNA"/>
</dbReference>
<dbReference type="InterPro" id="IPR005302">
    <property type="entry name" value="MoCF_Sase_C"/>
</dbReference>
<dbReference type="PANTHER" id="PTHR36930">
    <property type="entry name" value="METAL-SULFUR CLUSTER BIOSYNTHESIS PROTEINS YUAD-RELATED"/>
    <property type="match status" value="1"/>
</dbReference>
<evidence type="ECO:0000259" key="2">
    <source>
        <dbReference type="PROSITE" id="PS51340"/>
    </source>
</evidence>
<feature type="domain" description="MOSC" evidence="2">
    <location>
        <begin position="84"/>
        <end position="247"/>
    </location>
</feature>
<dbReference type="GO" id="GO:0030151">
    <property type="term" value="F:molybdenum ion binding"/>
    <property type="evidence" value="ECO:0007669"/>
    <property type="project" value="InterPro"/>
</dbReference>
<reference evidence="3 4" key="1">
    <citation type="submission" date="2019-08" db="EMBL/GenBank/DDBJ databases">
        <title>Hyperibacter terrae gen. nov., sp. nov. and Hyperibacter viscosus sp. nov., two new members in the family Rhodospirillaceae isolated from the rhizosphere of Hypericum perforatum.</title>
        <authorList>
            <person name="Noviana Z."/>
        </authorList>
    </citation>
    <scope>NUCLEOTIDE SEQUENCE [LARGE SCALE GENOMIC DNA]</scope>
    <source>
        <strain evidence="3 4">R5913</strain>
    </source>
</reference>
<keyword evidence="4" id="KW-1185">Reference proteome</keyword>
<sequence length="255" mass="27908">MNMDMVESVGKIVGVWRYPVQSMQGEALETAELTETGIPGDRLWGVLNPAENKIAAAARGKKPWRDLIQWQARLKREPSAAEPLPPVSIRLPDGGGIDSEASDRDARISAAIGEATRLIARNADNQVYGYAPLHLLTSATLKAFARHYPSGQFAPQRFRPNLLIDCGETEGFIEQDWIGATLLLGESRLEVHEHCDRCILTTLPQGDLPLDPGILKTSSEANGRRAGVYAKVTQPGRIRIGDELRLLRPVSRSAA</sequence>
<dbReference type="PROSITE" id="PS51340">
    <property type="entry name" value="MOSC"/>
    <property type="match status" value="1"/>
</dbReference>
<dbReference type="GO" id="GO:0030170">
    <property type="term" value="F:pyridoxal phosphate binding"/>
    <property type="evidence" value="ECO:0007669"/>
    <property type="project" value="InterPro"/>
</dbReference>
<gene>
    <name evidence="3" type="ORF">FRZ44_07670</name>
</gene>
<dbReference type="Proteomes" id="UP000326202">
    <property type="component" value="Chromosome"/>
</dbReference>
<dbReference type="InterPro" id="IPR052716">
    <property type="entry name" value="MOSC_domain"/>
</dbReference>
<dbReference type="PANTHER" id="PTHR36930:SF1">
    <property type="entry name" value="MOSC DOMAIN-CONTAINING PROTEIN"/>
    <property type="match status" value="1"/>
</dbReference>
<organism evidence="3 4">
    <name type="scientific">Hypericibacter terrae</name>
    <dbReference type="NCBI Taxonomy" id="2602015"/>
    <lineage>
        <taxon>Bacteria</taxon>
        <taxon>Pseudomonadati</taxon>
        <taxon>Pseudomonadota</taxon>
        <taxon>Alphaproteobacteria</taxon>
        <taxon>Rhodospirillales</taxon>
        <taxon>Dongiaceae</taxon>
        <taxon>Hypericibacter</taxon>
    </lineage>
</organism>
<feature type="region of interest" description="Disordered" evidence="1">
    <location>
        <begin position="78"/>
        <end position="101"/>
    </location>
</feature>